<proteinExistence type="predicted"/>
<evidence type="ECO:0000313" key="3">
    <source>
        <dbReference type="Proteomes" id="UP000664940"/>
    </source>
</evidence>
<comment type="caution">
    <text evidence="2">The sequence shown here is derived from an EMBL/GenBank/DDBJ whole genome shotgun (WGS) entry which is preliminary data.</text>
</comment>
<name>A0A834DN24_9CHIR</name>
<dbReference type="AlphaFoldDB" id="A0A834DN24"/>
<dbReference type="Proteomes" id="UP000664940">
    <property type="component" value="Unassembled WGS sequence"/>
</dbReference>
<gene>
    <name evidence="2" type="ORF">HJG60_008392</name>
</gene>
<accession>A0A834DN24</accession>
<organism evidence="2 3">
    <name type="scientific">Phyllostomus discolor</name>
    <name type="common">pale spear-nosed bat</name>
    <dbReference type="NCBI Taxonomy" id="89673"/>
    <lineage>
        <taxon>Eukaryota</taxon>
        <taxon>Metazoa</taxon>
        <taxon>Chordata</taxon>
        <taxon>Craniata</taxon>
        <taxon>Vertebrata</taxon>
        <taxon>Euteleostomi</taxon>
        <taxon>Mammalia</taxon>
        <taxon>Eutheria</taxon>
        <taxon>Laurasiatheria</taxon>
        <taxon>Chiroptera</taxon>
        <taxon>Yangochiroptera</taxon>
        <taxon>Phyllostomidae</taxon>
        <taxon>Phyllostominae</taxon>
        <taxon>Phyllostomus</taxon>
    </lineage>
</organism>
<reference evidence="2 3" key="1">
    <citation type="journal article" date="2020" name="Nature">
        <title>Six reference-quality genomes reveal evolution of bat adaptations.</title>
        <authorList>
            <person name="Jebb D."/>
            <person name="Huang Z."/>
            <person name="Pippel M."/>
            <person name="Hughes G.M."/>
            <person name="Lavrichenko K."/>
            <person name="Devanna P."/>
            <person name="Winkler S."/>
            <person name="Jermiin L.S."/>
            <person name="Skirmuntt E.C."/>
            <person name="Katzourakis A."/>
            <person name="Burkitt-Gray L."/>
            <person name="Ray D.A."/>
            <person name="Sullivan K.A.M."/>
            <person name="Roscito J.G."/>
            <person name="Kirilenko B.M."/>
            <person name="Davalos L.M."/>
            <person name="Corthals A.P."/>
            <person name="Power M.L."/>
            <person name="Jones G."/>
            <person name="Ransome R.D."/>
            <person name="Dechmann D.K.N."/>
            <person name="Locatelli A.G."/>
            <person name="Puechmaille S.J."/>
            <person name="Fedrigo O."/>
            <person name="Jarvis E.D."/>
            <person name="Hiller M."/>
            <person name="Vernes S.C."/>
            <person name="Myers E.W."/>
            <person name="Teeling E.C."/>
        </authorList>
    </citation>
    <scope>NUCLEOTIDE SEQUENCE [LARGE SCALE GENOMIC DNA]</scope>
    <source>
        <strain evidence="2">Bat1K_MPI-CBG_1</strain>
    </source>
</reference>
<evidence type="ECO:0000313" key="2">
    <source>
        <dbReference type="EMBL" id="KAF6086186.1"/>
    </source>
</evidence>
<dbReference type="EMBL" id="JABVXQ010000011">
    <property type="protein sequence ID" value="KAF6086186.1"/>
    <property type="molecule type" value="Genomic_DNA"/>
</dbReference>
<sequence>MASNAGSISTGWYPGMRYCGRLIRSPGPRARGAESSLPGKSRGGAGAGIQPWQRLHPGMDAEGLRHLSVERSRLEIGGPGGSLGHHRQPLRSNSTHRKLLVLTQLRLAASFLSVRTVSTRPAILREGGRRGHVSSPYKKPKTWTIQLFRRF</sequence>
<evidence type="ECO:0000256" key="1">
    <source>
        <dbReference type="SAM" id="MobiDB-lite"/>
    </source>
</evidence>
<feature type="region of interest" description="Disordered" evidence="1">
    <location>
        <begin position="27"/>
        <end position="55"/>
    </location>
</feature>
<protein>
    <submittedName>
        <fullName evidence="2">Uncharacterized protein</fullName>
    </submittedName>
</protein>